<keyword evidence="6 7" id="KW-0066">ATP synthesis</keyword>
<proteinExistence type="inferred from homology"/>
<comment type="similarity">
    <text evidence="7">Belongs to the ATPase delta chain family.</text>
</comment>
<evidence type="ECO:0000256" key="2">
    <source>
        <dbReference type="ARBA" id="ARBA00022448"/>
    </source>
</evidence>
<dbReference type="EMBL" id="JAGIOL010000001">
    <property type="protein sequence ID" value="MBP2436241.1"/>
    <property type="molecule type" value="Genomic_DNA"/>
</dbReference>
<protein>
    <recommendedName>
        <fullName evidence="7">ATP synthase subunit delta</fullName>
    </recommendedName>
    <alternativeName>
        <fullName evidence="7">ATP synthase F(1) sector subunit delta</fullName>
    </alternativeName>
    <alternativeName>
        <fullName evidence="7">F-type ATPase subunit delta</fullName>
        <shortName evidence="7">F-ATPase subunit delta</shortName>
    </alternativeName>
</protein>
<dbReference type="Proteomes" id="UP001519362">
    <property type="component" value="Unassembled WGS sequence"/>
</dbReference>
<dbReference type="NCBIfam" id="NF009967">
    <property type="entry name" value="PRK13430.1"/>
    <property type="match status" value="1"/>
</dbReference>
<sequence length="260" mass="26976">MGSATTQAREVGAAALASATVDLDTARELFAAARATGDSQALSGALADKAADPAARAALVATVFASLSPVTRELLTTIAAQRWSSAADLTDGIEELAIRATAKAEVADVEGELFQVTRVISQNPDLELTLGSHLGDQSKKAELLRQILGTHVGAGALLIATSIVEQAGKRRVRRAFQRAIALVAAQRAQQVATVYTATRLTPAQRDRLAASLARTYGSAVSINEVVDPAVVGGIRVQIADDVIDGSISTRLGELRSRLAG</sequence>
<reference evidence="8 9" key="1">
    <citation type="submission" date="2021-03" db="EMBL/GenBank/DDBJ databases">
        <title>Sequencing the genomes of 1000 actinobacteria strains.</title>
        <authorList>
            <person name="Klenk H.-P."/>
        </authorList>
    </citation>
    <scope>NUCLEOTIDE SEQUENCE [LARGE SCALE GENOMIC DNA]</scope>
    <source>
        <strain evidence="8 9">DSM 24221</strain>
    </source>
</reference>
<keyword evidence="4 7" id="KW-0406">Ion transport</keyword>
<evidence type="ECO:0000313" key="8">
    <source>
        <dbReference type="EMBL" id="MBP2436241.1"/>
    </source>
</evidence>
<evidence type="ECO:0000256" key="1">
    <source>
        <dbReference type="ARBA" id="ARBA00004370"/>
    </source>
</evidence>
<dbReference type="NCBIfam" id="TIGR01145">
    <property type="entry name" value="ATP_synt_delta"/>
    <property type="match status" value="1"/>
</dbReference>
<keyword evidence="5 7" id="KW-0472">Membrane</keyword>
<evidence type="ECO:0000256" key="4">
    <source>
        <dbReference type="ARBA" id="ARBA00023065"/>
    </source>
</evidence>
<dbReference type="PRINTS" id="PR00125">
    <property type="entry name" value="ATPASEDELTA"/>
</dbReference>
<comment type="function">
    <text evidence="7">F(1)F(0) ATP synthase produces ATP from ADP in the presence of a proton or sodium gradient. F-type ATPases consist of two structural domains, F(1) containing the extramembraneous catalytic core and F(0) containing the membrane proton channel, linked together by a central stalk and a peripheral stalk. During catalysis, ATP synthesis in the catalytic domain of F(1) is coupled via a rotary mechanism of the central stalk subunits to proton translocation.</text>
</comment>
<keyword evidence="3 7" id="KW-0375">Hydrogen ion transport</keyword>
<name>A0ABS4ZG28_9MICO</name>
<evidence type="ECO:0000313" key="9">
    <source>
        <dbReference type="Proteomes" id="UP001519362"/>
    </source>
</evidence>
<dbReference type="InterPro" id="IPR000711">
    <property type="entry name" value="ATPase_OSCP/dsu"/>
</dbReference>
<dbReference type="Pfam" id="PF00213">
    <property type="entry name" value="OSCP"/>
    <property type="match status" value="1"/>
</dbReference>
<dbReference type="PANTHER" id="PTHR11910">
    <property type="entry name" value="ATP SYNTHASE DELTA CHAIN"/>
    <property type="match status" value="1"/>
</dbReference>
<evidence type="ECO:0000256" key="7">
    <source>
        <dbReference type="HAMAP-Rule" id="MF_01416"/>
    </source>
</evidence>
<comment type="function">
    <text evidence="7">This protein is part of the stalk that links CF(0) to CF(1). It either transmits conformational changes from CF(0) to CF(1) or is implicated in proton conduction.</text>
</comment>
<keyword evidence="2 7" id="KW-0813">Transport</keyword>
<keyword evidence="7" id="KW-1003">Cell membrane</keyword>
<evidence type="ECO:0000256" key="6">
    <source>
        <dbReference type="ARBA" id="ARBA00023310"/>
    </source>
</evidence>
<organism evidence="8 9">
    <name type="scientific">Microbacterium amylolyticum</name>
    <dbReference type="NCBI Taxonomy" id="936337"/>
    <lineage>
        <taxon>Bacteria</taxon>
        <taxon>Bacillati</taxon>
        <taxon>Actinomycetota</taxon>
        <taxon>Actinomycetes</taxon>
        <taxon>Micrococcales</taxon>
        <taxon>Microbacteriaceae</taxon>
        <taxon>Microbacterium</taxon>
    </lineage>
</organism>
<evidence type="ECO:0000256" key="5">
    <source>
        <dbReference type="ARBA" id="ARBA00023136"/>
    </source>
</evidence>
<comment type="subcellular location">
    <subcellularLocation>
        <location evidence="7">Cell membrane</location>
        <topology evidence="7">Peripheral membrane protein</topology>
    </subcellularLocation>
    <subcellularLocation>
        <location evidence="1">Membrane</location>
    </subcellularLocation>
</comment>
<keyword evidence="7" id="KW-0139">CF(1)</keyword>
<accession>A0ABS4ZG28</accession>
<comment type="caution">
    <text evidence="8">The sequence shown here is derived from an EMBL/GenBank/DDBJ whole genome shotgun (WGS) entry which is preliminary data.</text>
</comment>
<dbReference type="HAMAP" id="MF_01416">
    <property type="entry name" value="ATP_synth_delta_bact"/>
    <property type="match status" value="1"/>
</dbReference>
<gene>
    <name evidence="7" type="primary">atpH</name>
    <name evidence="8" type="ORF">JOF34_000827</name>
</gene>
<keyword evidence="9" id="KW-1185">Reference proteome</keyword>
<evidence type="ECO:0000256" key="3">
    <source>
        <dbReference type="ARBA" id="ARBA00022781"/>
    </source>
</evidence>
<dbReference type="RefSeq" id="WP_165136894.1">
    <property type="nucleotide sequence ID" value="NZ_CP049253.1"/>
</dbReference>